<dbReference type="Gene3D" id="1.10.10.10">
    <property type="entry name" value="Winged helix-like DNA-binding domain superfamily/Winged helix DNA-binding domain"/>
    <property type="match status" value="1"/>
</dbReference>
<proteinExistence type="predicted"/>
<dbReference type="OrthoDB" id="769662at2"/>
<dbReference type="PATRIC" id="fig|1379870.5.peg.441"/>
<name>A0A0E3ZTJ2_9BACT</name>
<dbReference type="KEGG" id="srd:SD10_02000"/>
<dbReference type="GO" id="GO:0003677">
    <property type="term" value="F:DNA binding"/>
    <property type="evidence" value="ECO:0007669"/>
    <property type="project" value="UniProtKB-KW"/>
</dbReference>
<evidence type="ECO:0000313" key="5">
    <source>
        <dbReference type="EMBL" id="AKD53858.1"/>
    </source>
</evidence>
<dbReference type="STRING" id="1379870.SD10_02000"/>
<reference evidence="5 6" key="1">
    <citation type="journal article" date="2014" name="Curr. Microbiol.">
        <title>Spirosoma radiotolerans sp. nov., a gamma-radiation-resistant bacterium isolated from gamma ray-irradiated soil.</title>
        <authorList>
            <person name="Lee J.J."/>
            <person name="Srinivasan S."/>
            <person name="Lim S."/>
            <person name="Joe M."/>
            <person name="Im S."/>
            <person name="Bae S.I."/>
            <person name="Park K.R."/>
            <person name="Han J.H."/>
            <person name="Park S.H."/>
            <person name="Joo B.M."/>
            <person name="Park S.J."/>
            <person name="Kim M.K."/>
        </authorList>
    </citation>
    <scope>NUCLEOTIDE SEQUENCE [LARGE SCALE GENOMIC DNA]</scope>
    <source>
        <strain evidence="5 6">DG5A</strain>
    </source>
</reference>
<feature type="domain" description="HTH hxlR-type" evidence="4">
    <location>
        <begin position="14"/>
        <end position="117"/>
    </location>
</feature>
<keyword evidence="2" id="KW-0238">DNA-binding</keyword>
<evidence type="ECO:0000256" key="3">
    <source>
        <dbReference type="ARBA" id="ARBA00023163"/>
    </source>
</evidence>
<keyword evidence="6" id="KW-1185">Reference proteome</keyword>
<dbReference type="RefSeq" id="WP_046375452.1">
    <property type="nucleotide sequence ID" value="NZ_CP010429.1"/>
</dbReference>
<dbReference type="Proteomes" id="UP000033054">
    <property type="component" value="Chromosome"/>
</dbReference>
<accession>A0A0E3ZTJ2</accession>
<dbReference type="AlphaFoldDB" id="A0A0E3ZTJ2"/>
<organism evidence="5 6">
    <name type="scientific">Spirosoma radiotolerans</name>
    <dbReference type="NCBI Taxonomy" id="1379870"/>
    <lineage>
        <taxon>Bacteria</taxon>
        <taxon>Pseudomonadati</taxon>
        <taxon>Bacteroidota</taxon>
        <taxon>Cytophagia</taxon>
        <taxon>Cytophagales</taxon>
        <taxon>Cytophagaceae</taxon>
        <taxon>Spirosoma</taxon>
    </lineage>
</organism>
<evidence type="ECO:0000313" key="6">
    <source>
        <dbReference type="Proteomes" id="UP000033054"/>
    </source>
</evidence>
<gene>
    <name evidence="5" type="ORF">SD10_02000</name>
</gene>
<keyword evidence="1" id="KW-0805">Transcription regulation</keyword>
<dbReference type="EMBL" id="CP010429">
    <property type="protein sequence ID" value="AKD53858.1"/>
    <property type="molecule type" value="Genomic_DNA"/>
</dbReference>
<dbReference type="PANTHER" id="PTHR33204">
    <property type="entry name" value="TRANSCRIPTIONAL REGULATOR, MARR FAMILY"/>
    <property type="match status" value="1"/>
</dbReference>
<evidence type="ECO:0000259" key="4">
    <source>
        <dbReference type="PROSITE" id="PS51118"/>
    </source>
</evidence>
<dbReference type="PROSITE" id="PS51118">
    <property type="entry name" value="HTH_HXLR"/>
    <property type="match status" value="1"/>
</dbReference>
<dbReference type="Pfam" id="PF01638">
    <property type="entry name" value="HxlR"/>
    <property type="match status" value="1"/>
</dbReference>
<dbReference type="InterPro" id="IPR036390">
    <property type="entry name" value="WH_DNA-bd_sf"/>
</dbReference>
<dbReference type="HOGENOM" id="CLU_111585_5_2_10"/>
<evidence type="ECO:0000256" key="1">
    <source>
        <dbReference type="ARBA" id="ARBA00023015"/>
    </source>
</evidence>
<dbReference type="SUPFAM" id="SSF46785">
    <property type="entry name" value="Winged helix' DNA-binding domain"/>
    <property type="match status" value="1"/>
</dbReference>
<keyword evidence="3" id="KW-0804">Transcription</keyword>
<sequence length="131" mass="15051">MEKKVFIDQKPLQCPSQLKAIHDTMDILSGKWKITIIGCLSFGNKRFMDLMREVEGIGSKMLSKELQELEINGLISRTVQPTKPVTVEYAITAYGQTLRPILWEMADWGQHHRIKVKSSFKKEVENGLEMD</sequence>
<dbReference type="InterPro" id="IPR036388">
    <property type="entry name" value="WH-like_DNA-bd_sf"/>
</dbReference>
<evidence type="ECO:0000256" key="2">
    <source>
        <dbReference type="ARBA" id="ARBA00023125"/>
    </source>
</evidence>
<protein>
    <submittedName>
        <fullName evidence="5">HxlR family transcriptional regulator</fullName>
    </submittedName>
</protein>
<dbReference type="InterPro" id="IPR002577">
    <property type="entry name" value="HTH_HxlR"/>
</dbReference>